<gene>
    <name evidence="2" type="ORF">LUA81_01595</name>
    <name evidence="1" type="ORF">LUA82_01605</name>
</gene>
<dbReference type="AlphaFoldDB" id="A0A9Q9C100"/>
<name>A0A9Q9C100_9RICK</name>
<accession>A0A9Q9C100</accession>
<sequence length="62" mass="6872">MLRRSVSMSLSSYDIKSKDLGSSFLQGKYLVESSEKSSSNPHSYLVDVRIAAYKVPERNTAG</sequence>
<dbReference type="RefSeq" id="WP_254815659.1">
    <property type="nucleotide sequence ID" value="NZ_CP089285.1"/>
</dbReference>
<keyword evidence="4" id="KW-1185">Reference proteome</keyword>
<dbReference type="Proteomes" id="UP001059822">
    <property type="component" value="Chromosome"/>
</dbReference>
<proteinExistence type="predicted"/>
<evidence type="ECO:0000313" key="2">
    <source>
        <dbReference type="EMBL" id="UTO56672.1"/>
    </source>
</evidence>
<dbReference type="EMBL" id="CP089285">
    <property type="protein sequence ID" value="UTO56672.1"/>
    <property type="molecule type" value="Genomic_DNA"/>
</dbReference>
<organism evidence="1 3">
    <name type="scientific">Neoehrlichia mikurensis</name>
    <dbReference type="NCBI Taxonomy" id="89586"/>
    <lineage>
        <taxon>Bacteria</taxon>
        <taxon>Pseudomonadati</taxon>
        <taxon>Pseudomonadota</taxon>
        <taxon>Alphaproteobacteria</taxon>
        <taxon>Rickettsiales</taxon>
        <taxon>Anaplasmataceae</taxon>
        <taxon>Candidatus Neoehrlichia</taxon>
    </lineage>
</organism>
<protein>
    <submittedName>
        <fullName evidence="1">Uncharacterized protein</fullName>
    </submittedName>
</protein>
<evidence type="ECO:0000313" key="3">
    <source>
        <dbReference type="Proteomes" id="UP001059822"/>
    </source>
</evidence>
<reference evidence="1" key="1">
    <citation type="journal article" date="2022" name="Microorganisms">
        <title>Assembly and Comparison of Ca. Neoehrlichia mikurensis Genomes.</title>
        <authorList>
            <person name="Azagi T."/>
            <person name="Dirks R.P."/>
            <person name="Yebra-Pimentel E.S."/>
            <person name="Schaap P.J."/>
            <person name="Koehorst J.J."/>
            <person name="Esser H.J."/>
            <person name="Sprong H."/>
        </authorList>
    </citation>
    <scope>NUCLEOTIDE SEQUENCE</scope>
    <source>
        <strain evidence="2">18-2804</strain>
        <strain evidence="1">18-2837</strain>
    </source>
</reference>
<evidence type="ECO:0000313" key="1">
    <source>
        <dbReference type="EMBL" id="UTO55755.1"/>
    </source>
</evidence>
<evidence type="ECO:0000313" key="4">
    <source>
        <dbReference type="Proteomes" id="UP001059985"/>
    </source>
</evidence>
<dbReference type="EMBL" id="CP089286">
    <property type="protein sequence ID" value="UTO55755.1"/>
    <property type="molecule type" value="Genomic_DNA"/>
</dbReference>
<dbReference type="Proteomes" id="UP001059985">
    <property type="component" value="Chromosome"/>
</dbReference>